<evidence type="ECO:0000256" key="3">
    <source>
        <dbReference type="ARBA" id="ARBA00022833"/>
    </source>
</evidence>
<dbReference type="AlphaFoldDB" id="A0AAD8GSD2"/>
<dbReference type="PANTHER" id="PTHR46481">
    <property type="entry name" value="ZINC FINGER BED DOMAIN-CONTAINING PROTEIN 4"/>
    <property type="match status" value="1"/>
</dbReference>
<keyword evidence="10" id="KW-1185">Reference proteome</keyword>
<keyword evidence="5" id="KW-0804">Transcription</keyword>
<dbReference type="EMBL" id="JAUIZM010000011">
    <property type="protein sequence ID" value="KAK1354335.1"/>
    <property type="molecule type" value="Genomic_DNA"/>
</dbReference>
<evidence type="ECO:0000256" key="7">
    <source>
        <dbReference type="SAM" id="MobiDB-lite"/>
    </source>
</evidence>
<dbReference type="SUPFAM" id="SSF57667">
    <property type="entry name" value="beta-beta-alpha zinc fingers"/>
    <property type="match status" value="1"/>
</dbReference>
<accession>A0AAD8GSD2</accession>
<keyword evidence="3" id="KW-0862">Zinc</keyword>
<evidence type="ECO:0000256" key="1">
    <source>
        <dbReference type="ARBA" id="ARBA00022723"/>
    </source>
</evidence>
<feature type="domain" description="BED-type" evidence="8">
    <location>
        <begin position="62"/>
        <end position="117"/>
    </location>
</feature>
<evidence type="ECO:0000259" key="8">
    <source>
        <dbReference type="PROSITE" id="PS50808"/>
    </source>
</evidence>
<protein>
    <submittedName>
        <fullName evidence="9">Zinc finger BED domain-containing protein RICESLEEPER 2</fullName>
    </submittedName>
</protein>
<gene>
    <name evidence="9" type="ORF">POM88_047591</name>
</gene>
<evidence type="ECO:0000256" key="6">
    <source>
        <dbReference type="PROSITE-ProRule" id="PRU00027"/>
    </source>
</evidence>
<evidence type="ECO:0000256" key="2">
    <source>
        <dbReference type="ARBA" id="ARBA00022771"/>
    </source>
</evidence>
<dbReference type="GO" id="GO:0008270">
    <property type="term" value="F:zinc ion binding"/>
    <property type="evidence" value="ECO:0007669"/>
    <property type="project" value="UniProtKB-KW"/>
</dbReference>
<feature type="region of interest" description="Disordered" evidence="7">
    <location>
        <begin position="1"/>
        <end position="62"/>
    </location>
</feature>
<name>A0AAD8GSD2_9APIA</name>
<reference evidence="9" key="2">
    <citation type="submission" date="2023-05" db="EMBL/GenBank/DDBJ databases">
        <authorList>
            <person name="Schelkunov M.I."/>
        </authorList>
    </citation>
    <scope>NUCLEOTIDE SEQUENCE</scope>
    <source>
        <strain evidence="9">Hsosn_3</strain>
        <tissue evidence="9">Leaf</tissue>
    </source>
</reference>
<dbReference type="PANTHER" id="PTHR46481:SF11">
    <property type="entry name" value="ZINC FINGER BED DOMAIN-CONTAINING PROTEIN RICESLEEPER 2-LIKE"/>
    <property type="match status" value="1"/>
</dbReference>
<evidence type="ECO:0000313" key="10">
    <source>
        <dbReference type="Proteomes" id="UP001237642"/>
    </source>
</evidence>
<proteinExistence type="predicted"/>
<reference evidence="9" key="1">
    <citation type="submission" date="2023-02" db="EMBL/GenBank/DDBJ databases">
        <title>Genome of toxic invasive species Heracleum sosnowskyi carries increased number of genes despite the absence of recent whole-genome duplications.</title>
        <authorList>
            <person name="Schelkunov M."/>
            <person name="Shtratnikova V."/>
            <person name="Makarenko M."/>
            <person name="Klepikova A."/>
            <person name="Omelchenko D."/>
            <person name="Novikova G."/>
            <person name="Obukhova E."/>
            <person name="Bogdanov V."/>
            <person name="Penin A."/>
            <person name="Logacheva M."/>
        </authorList>
    </citation>
    <scope>NUCLEOTIDE SEQUENCE</scope>
    <source>
        <strain evidence="9">Hsosn_3</strain>
        <tissue evidence="9">Leaf</tissue>
    </source>
</reference>
<dbReference type="SMART" id="SM00614">
    <property type="entry name" value="ZnF_BED"/>
    <property type="match status" value="1"/>
</dbReference>
<keyword evidence="2 6" id="KW-0863">Zinc-finger</keyword>
<dbReference type="InterPro" id="IPR052035">
    <property type="entry name" value="ZnF_BED_domain_contain"/>
</dbReference>
<sequence length="240" mass="26946">MDSQTDAIPDANSEPGQPSKSQPSTTPELQSGLNDSNSTPEADVIGNDNAQAQSNIKKGGSRLRSDVWQHYDRKIVGGVLRAFCKYCPEDLNGNSGSGTSHLRNHYTKKHKQNENMRQKLLTSNFNKNHPQLASCSFNQAVSKKELASMIIMHEYPLSIVDHVGFRRYSSSLQPLFKVPCRNTIKNEIFQIYEYEKVKAVSLMESNSSRIAITTDMWTASNQKKGYMAVTAHFIDDSWIL</sequence>
<keyword evidence="1" id="KW-0479">Metal-binding</keyword>
<keyword evidence="4" id="KW-0805">Transcription regulation</keyword>
<dbReference type="Proteomes" id="UP001237642">
    <property type="component" value="Unassembled WGS sequence"/>
</dbReference>
<feature type="compositionally biased region" description="Polar residues" evidence="7">
    <location>
        <begin position="14"/>
        <end position="40"/>
    </location>
</feature>
<evidence type="ECO:0000256" key="4">
    <source>
        <dbReference type="ARBA" id="ARBA00023015"/>
    </source>
</evidence>
<dbReference type="InterPro" id="IPR036236">
    <property type="entry name" value="Znf_C2H2_sf"/>
</dbReference>
<evidence type="ECO:0000256" key="5">
    <source>
        <dbReference type="ARBA" id="ARBA00023163"/>
    </source>
</evidence>
<dbReference type="InterPro" id="IPR003656">
    <property type="entry name" value="Znf_BED"/>
</dbReference>
<dbReference type="PROSITE" id="PS50808">
    <property type="entry name" value="ZF_BED"/>
    <property type="match status" value="1"/>
</dbReference>
<evidence type="ECO:0000313" key="9">
    <source>
        <dbReference type="EMBL" id="KAK1354335.1"/>
    </source>
</evidence>
<organism evidence="9 10">
    <name type="scientific">Heracleum sosnowskyi</name>
    <dbReference type="NCBI Taxonomy" id="360622"/>
    <lineage>
        <taxon>Eukaryota</taxon>
        <taxon>Viridiplantae</taxon>
        <taxon>Streptophyta</taxon>
        <taxon>Embryophyta</taxon>
        <taxon>Tracheophyta</taxon>
        <taxon>Spermatophyta</taxon>
        <taxon>Magnoliopsida</taxon>
        <taxon>eudicotyledons</taxon>
        <taxon>Gunneridae</taxon>
        <taxon>Pentapetalae</taxon>
        <taxon>asterids</taxon>
        <taxon>campanulids</taxon>
        <taxon>Apiales</taxon>
        <taxon>Apiaceae</taxon>
        <taxon>Apioideae</taxon>
        <taxon>apioid superclade</taxon>
        <taxon>Tordylieae</taxon>
        <taxon>Tordyliinae</taxon>
        <taxon>Heracleum</taxon>
    </lineage>
</organism>
<comment type="caution">
    <text evidence="9">The sequence shown here is derived from an EMBL/GenBank/DDBJ whole genome shotgun (WGS) entry which is preliminary data.</text>
</comment>
<dbReference type="GO" id="GO:0003677">
    <property type="term" value="F:DNA binding"/>
    <property type="evidence" value="ECO:0007669"/>
    <property type="project" value="InterPro"/>
</dbReference>